<comment type="similarity">
    <text evidence="1">Belongs to the 'phage' integrase family.</text>
</comment>
<accession>A0ABQ1M6M6</accession>
<comment type="caution">
    <text evidence="5">The sequence shown here is derived from an EMBL/GenBank/DDBJ whole genome shotgun (WGS) entry which is preliminary data.</text>
</comment>
<dbReference type="Proteomes" id="UP000635885">
    <property type="component" value="Unassembled WGS sequence"/>
</dbReference>
<dbReference type="InterPro" id="IPR010998">
    <property type="entry name" value="Integrase_recombinase_N"/>
</dbReference>
<evidence type="ECO:0000256" key="3">
    <source>
        <dbReference type="ARBA" id="ARBA00023172"/>
    </source>
</evidence>
<evidence type="ECO:0000256" key="2">
    <source>
        <dbReference type="ARBA" id="ARBA00023125"/>
    </source>
</evidence>
<dbReference type="PANTHER" id="PTHR30349:SF64">
    <property type="entry name" value="PROPHAGE INTEGRASE INTD-RELATED"/>
    <property type="match status" value="1"/>
</dbReference>
<dbReference type="EMBL" id="BMFD01000003">
    <property type="protein sequence ID" value="GGC35296.1"/>
    <property type="molecule type" value="Genomic_DNA"/>
</dbReference>
<sequence>MSIFRKLNLSILSRETGANSNEVTIYINIRVTDLGTKRKSVGITIPKKNYSNGQIIGRTDIARNAIKKIESIKDKLQESFDDLVEREMVPYPDLVIENLSREEKNSIGLMTLCDKVLEQKNLAVKAGQSSKDLPEKFRTLKTQLQGYLQSSFNKNDTYLHRINFEFISSFAHYLLSPEVNNGNVTVNKKMSNLSQVFTYAVKNDWMRRNPVDDWRSLPEPSTNNEFLTEEELLKVYEFELENDSYEIVKDAFIFMCLTGLAISDTKRLTYKQIAERDGQCHIVYVRKKTQKLMEIPLLGKAEEILKKYYNKPLQLSKKKSRIKTIEDPIFPIQADPLFNKKLKRMFEYNELELDFDISSHCGRKTFGNLVSVKMGMSHASALLGHSSVKTTEKNYVDNFSKDASKERNKDMVKFLSNLS</sequence>
<keyword evidence="6" id="KW-1185">Reference proteome</keyword>
<dbReference type="SUPFAM" id="SSF56349">
    <property type="entry name" value="DNA breaking-rejoining enzymes"/>
    <property type="match status" value="1"/>
</dbReference>
<dbReference type="Pfam" id="PF00589">
    <property type="entry name" value="Phage_integrase"/>
    <property type="match status" value="1"/>
</dbReference>
<name>A0ABQ1M6M6_9BACT</name>
<protein>
    <recommendedName>
        <fullName evidence="4">Tyr recombinase domain-containing protein</fullName>
    </recommendedName>
</protein>
<feature type="domain" description="Tyr recombinase" evidence="4">
    <location>
        <begin position="222"/>
        <end position="413"/>
    </location>
</feature>
<evidence type="ECO:0000313" key="6">
    <source>
        <dbReference type="Proteomes" id="UP000635885"/>
    </source>
</evidence>
<dbReference type="InterPro" id="IPR025269">
    <property type="entry name" value="SAM-like_dom"/>
</dbReference>
<evidence type="ECO:0000313" key="5">
    <source>
        <dbReference type="EMBL" id="GGC35296.1"/>
    </source>
</evidence>
<dbReference type="Gene3D" id="1.10.150.130">
    <property type="match status" value="1"/>
</dbReference>
<dbReference type="InterPro" id="IPR002104">
    <property type="entry name" value="Integrase_catalytic"/>
</dbReference>
<dbReference type="Gene3D" id="1.10.443.10">
    <property type="entry name" value="Intergrase catalytic core"/>
    <property type="match status" value="1"/>
</dbReference>
<evidence type="ECO:0000256" key="1">
    <source>
        <dbReference type="ARBA" id="ARBA00008857"/>
    </source>
</evidence>
<proteinExistence type="inferred from homology"/>
<dbReference type="InterPro" id="IPR013762">
    <property type="entry name" value="Integrase-like_cat_sf"/>
</dbReference>
<dbReference type="PANTHER" id="PTHR30349">
    <property type="entry name" value="PHAGE INTEGRASE-RELATED"/>
    <property type="match status" value="1"/>
</dbReference>
<evidence type="ECO:0000259" key="4">
    <source>
        <dbReference type="PROSITE" id="PS51898"/>
    </source>
</evidence>
<dbReference type="InterPro" id="IPR050090">
    <property type="entry name" value="Tyrosine_recombinase_XerCD"/>
</dbReference>
<dbReference type="InterPro" id="IPR011010">
    <property type="entry name" value="DNA_brk_join_enz"/>
</dbReference>
<dbReference type="RefSeq" id="WP_188440853.1">
    <property type="nucleotide sequence ID" value="NZ_BMFD01000003.1"/>
</dbReference>
<reference evidence="6" key="1">
    <citation type="journal article" date="2019" name="Int. J. Syst. Evol. Microbiol.">
        <title>The Global Catalogue of Microorganisms (GCM) 10K type strain sequencing project: providing services to taxonomists for standard genome sequencing and annotation.</title>
        <authorList>
            <consortium name="The Broad Institute Genomics Platform"/>
            <consortium name="The Broad Institute Genome Sequencing Center for Infectious Disease"/>
            <person name="Wu L."/>
            <person name="Ma J."/>
        </authorList>
    </citation>
    <scope>NUCLEOTIDE SEQUENCE [LARGE SCALE GENOMIC DNA]</scope>
    <source>
        <strain evidence="6">CGMCC 1.12479</strain>
    </source>
</reference>
<dbReference type="PROSITE" id="PS51898">
    <property type="entry name" value="TYR_RECOMBINASE"/>
    <property type="match status" value="1"/>
</dbReference>
<keyword evidence="3" id="KW-0233">DNA recombination</keyword>
<organism evidence="5 6">
    <name type="scientific">Belliella aquatica</name>
    <dbReference type="NCBI Taxonomy" id="1323734"/>
    <lineage>
        <taxon>Bacteria</taxon>
        <taxon>Pseudomonadati</taxon>
        <taxon>Bacteroidota</taxon>
        <taxon>Cytophagia</taxon>
        <taxon>Cytophagales</taxon>
        <taxon>Cyclobacteriaceae</taxon>
        <taxon>Belliella</taxon>
    </lineage>
</organism>
<dbReference type="CDD" id="cd01185">
    <property type="entry name" value="INTN1_C_like"/>
    <property type="match status" value="1"/>
</dbReference>
<keyword evidence="2" id="KW-0238">DNA-binding</keyword>
<dbReference type="Pfam" id="PF13102">
    <property type="entry name" value="Phage_int_SAM_5"/>
    <property type="match status" value="1"/>
</dbReference>
<gene>
    <name evidence="5" type="ORF">GCM10010993_12760</name>
</gene>